<gene>
    <name evidence="1" type="ORF">psyc5s11_45010</name>
</gene>
<proteinExistence type="predicted"/>
<protein>
    <recommendedName>
        <fullName evidence="3">Head decoration protein</fullName>
    </recommendedName>
</protein>
<evidence type="ECO:0000313" key="2">
    <source>
        <dbReference type="Proteomes" id="UP000824633"/>
    </source>
</evidence>
<name>A0ABN6J6U4_9CLOT</name>
<dbReference type="EMBL" id="AP024849">
    <property type="protein sequence ID" value="BCZ48434.1"/>
    <property type="molecule type" value="Genomic_DNA"/>
</dbReference>
<accession>A0ABN6J6U4</accession>
<reference evidence="2" key="1">
    <citation type="submission" date="2021-07" db="EMBL/GenBank/DDBJ databases">
        <title>Complete genome sequencing of a Clostridium isolate.</title>
        <authorList>
            <person name="Ueki A."/>
            <person name="Tonouchi A."/>
        </authorList>
    </citation>
    <scope>NUCLEOTIDE SEQUENCE [LARGE SCALE GENOMIC DNA]</scope>
    <source>
        <strain evidence="2">C5S11</strain>
    </source>
</reference>
<dbReference type="Proteomes" id="UP000824633">
    <property type="component" value="Chromosome"/>
</dbReference>
<dbReference type="RefSeq" id="WP_224034697.1">
    <property type="nucleotide sequence ID" value="NZ_AP024849.1"/>
</dbReference>
<organism evidence="1 2">
    <name type="scientific">Clostridium gelidum</name>
    <dbReference type="NCBI Taxonomy" id="704125"/>
    <lineage>
        <taxon>Bacteria</taxon>
        <taxon>Bacillati</taxon>
        <taxon>Bacillota</taxon>
        <taxon>Clostridia</taxon>
        <taxon>Eubacteriales</taxon>
        <taxon>Clostridiaceae</taxon>
        <taxon>Clostridium</taxon>
    </lineage>
</organism>
<keyword evidence="2" id="KW-1185">Reference proteome</keyword>
<sequence>MNLYGNEETFVPDSIFAGNNIPVIVKGVNLAPTSSGSYTRGSVLMVSASGNAELLDISELESTFTVAGTAVTETKGATIVGVLTDDVIVPVDGIVATEASVYICGYFHKEALTFADGTTVATSELELRKLNIFID</sequence>
<evidence type="ECO:0008006" key="3">
    <source>
        <dbReference type="Google" id="ProtNLM"/>
    </source>
</evidence>
<evidence type="ECO:0000313" key="1">
    <source>
        <dbReference type="EMBL" id="BCZ48434.1"/>
    </source>
</evidence>